<organism evidence="1 2">
    <name type="scientific">Halorussus limi</name>
    <dbReference type="NCBI Taxonomy" id="2938695"/>
    <lineage>
        <taxon>Archaea</taxon>
        <taxon>Methanobacteriati</taxon>
        <taxon>Methanobacteriota</taxon>
        <taxon>Stenosarchaea group</taxon>
        <taxon>Halobacteria</taxon>
        <taxon>Halobacteriales</taxon>
        <taxon>Haladaptataceae</taxon>
        <taxon>Halorussus</taxon>
    </lineage>
</organism>
<proteinExistence type="predicted"/>
<protein>
    <submittedName>
        <fullName evidence="1">Uncharacterized protein</fullName>
    </submittedName>
</protein>
<accession>A0A8U0HQ03</accession>
<dbReference type="EMBL" id="CP096659">
    <property type="protein sequence ID" value="UPV72968.1"/>
    <property type="molecule type" value="Genomic_DNA"/>
</dbReference>
<evidence type="ECO:0000313" key="1">
    <source>
        <dbReference type="EMBL" id="UPV72968.1"/>
    </source>
</evidence>
<dbReference type="Proteomes" id="UP000830729">
    <property type="component" value="Chromosome"/>
</dbReference>
<gene>
    <name evidence="1" type="ORF">M0R89_10450</name>
</gene>
<evidence type="ECO:0000313" key="2">
    <source>
        <dbReference type="Proteomes" id="UP000830729"/>
    </source>
</evidence>
<name>A0A8U0HQ03_9EURY</name>
<sequence length="77" mass="8269">MTKSDIKTALAESDRPVMSVAHLTDALPASHVTIRNYCLALAEAGELETVKIGKATAFYLPESHTESEPTDPEKAKA</sequence>
<dbReference type="KEGG" id="halx:M0R89_10450"/>
<dbReference type="GeneID" id="72185623"/>
<dbReference type="AlphaFoldDB" id="A0A8U0HQ03"/>
<reference evidence="1 2" key="1">
    <citation type="submission" date="2022-04" db="EMBL/GenBank/DDBJ databases">
        <title>Diverse halophilic archaea isolated from saline environments.</title>
        <authorList>
            <person name="Cui H.-L."/>
        </authorList>
    </citation>
    <scope>NUCLEOTIDE SEQUENCE [LARGE SCALE GENOMIC DNA]</scope>
    <source>
        <strain evidence="1 2">XZYJT49</strain>
    </source>
</reference>
<dbReference type="RefSeq" id="WP_248649027.1">
    <property type="nucleotide sequence ID" value="NZ_CP096659.1"/>
</dbReference>
<keyword evidence="2" id="KW-1185">Reference proteome</keyword>